<keyword evidence="6 13" id="KW-0479">Metal-binding</keyword>
<dbReference type="Pfam" id="PF03100">
    <property type="entry name" value="CcmE"/>
    <property type="match status" value="1"/>
</dbReference>
<keyword evidence="3" id="KW-0997">Cell inner membrane</keyword>
<dbReference type="NCBIfam" id="NF009727">
    <property type="entry name" value="PRK13254.1-1"/>
    <property type="match status" value="1"/>
</dbReference>
<feature type="binding site" description="axial binding residue" evidence="13 14">
    <location>
        <position position="134"/>
    </location>
    <ligand>
        <name>heme</name>
        <dbReference type="ChEBI" id="CHEBI:30413"/>
    </ligand>
    <ligandPart>
        <name>Fe</name>
        <dbReference type="ChEBI" id="CHEBI:18248"/>
    </ligandPart>
</feature>
<dbReference type="HAMAP" id="MF_01959">
    <property type="entry name" value="CcmE"/>
    <property type="match status" value="1"/>
</dbReference>
<dbReference type="GO" id="GO:0046872">
    <property type="term" value="F:metal ion binding"/>
    <property type="evidence" value="ECO:0007669"/>
    <property type="project" value="UniProtKB-KW"/>
</dbReference>
<evidence type="ECO:0000256" key="6">
    <source>
        <dbReference type="ARBA" id="ARBA00022723"/>
    </source>
</evidence>
<comment type="function">
    <text evidence="12 13">Heme chaperone required for the biogenesis of c-type cytochromes. Transiently binds heme delivered by CcmC and transfers the heme to apo-cytochromes in a process facilitated by CcmF and CcmH.</text>
</comment>
<keyword evidence="4 13" id="KW-0349">Heme</keyword>
<protein>
    <recommendedName>
        <fullName evidence="13">Cytochrome c-type biogenesis protein CcmE</fullName>
    </recommendedName>
    <alternativeName>
        <fullName evidence="13">Cytochrome c maturation protein E</fullName>
    </alternativeName>
    <alternativeName>
        <fullName evidence="13">Heme chaperone CcmE</fullName>
    </alternativeName>
</protein>
<dbReference type="InterPro" id="IPR004329">
    <property type="entry name" value="CcmE"/>
</dbReference>
<keyword evidence="9 13" id="KW-1133">Transmembrane helix</keyword>
<evidence type="ECO:0000256" key="5">
    <source>
        <dbReference type="ARBA" id="ARBA00022692"/>
    </source>
</evidence>
<dbReference type="GO" id="GO:0005886">
    <property type="term" value="C:plasma membrane"/>
    <property type="evidence" value="ECO:0007669"/>
    <property type="project" value="UniProtKB-SubCell"/>
</dbReference>
<dbReference type="GO" id="GO:0017004">
    <property type="term" value="P:cytochrome complex assembly"/>
    <property type="evidence" value="ECO:0007669"/>
    <property type="project" value="UniProtKB-KW"/>
</dbReference>
<dbReference type="GO" id="GO:0017003">
    <property type="term" value="P:protein-heme linkage"/>
    <property type="evidence" value="ECO:0007669"/>
    <property type="project" value="UniProtKB-UniRule"/>
</dbReference>
<dbReference type="PANTHER" id="PTHR34128">
    <property type="entry name" value="CYTOCHROME C-TYPE BIOGENESIS PROTEIN CCME HOMOLOG, MITOCHONDRIAL"/>
    <property type="match status" value="1"/>
</dbReference>
<keyword evidence="10 13" id="KW-0408">Iron</keyword>
<dbReference type="GO" id="GO:0020037">
    <property type="term" value="F:heme binding"/>
    <property type="evidence" value="ECO:0007669"/>
    <property type="project" value="InterPro"/>
</dbReference>
<dbReference type="Gene3D" id="2.40.50.140">
    <property type="entry name" value="Nucleic acid-binding proteins"/>
    <property type="match status" value="1"/>
</dbReference>
<dbReference type="PANTHER" id="PTHR34128:SF2">
    <property type="entry name" value="CYTOCHROME C-TYPE BIOGENESIS PROTEIN CCME HOMOLOG, MITOCHONDRIAL"/>
    <property type="match status" value="1"/>
</dbReference>
<evidence type="ECO:0000256" key="14">
    <source>
        <dbReference type="PIRSR" id="PIRSR604329-50"/>
    </source>
</evidence>
<evidence type="ECO:0000256" key="3">
    <source>
        <dbReference type="ARBA" id="ARBA00022519"/>
    </source>
</evidence>
<feature type="topological domain" description="Cytoplasmic" evidence="13">
    <location>
        <begin position="1"/>
        <end position="8"/>
    </location>
</feature>
<keyword evidence="8 13" id="KW-0735">Signal-anchor</keyword>
<dbReference type="AlphaFoldDB" id="A0AB39HI39"/>
<comment type="similarity">
    <text evidence="13">Belongs to the CcmE/CycJ family.</text>
</comment>
<dbReference type="EMBL" id="CP162601">
    <property type="protein sequence ID" value="XDK25956.1"/>
    <property type="molecule type" value="Genomic_DNA"/>
</dbReference>
<sequence>MNVRRRQRLMVALSLVCVLSVAAALITYSLRQNINLFYTPEQVIHGRSDGRQVEANQVIRLGGVVVKGSVKRDSKSLSVHFLLTNNGRDNVAVEYTGILPDLFREGQGIVAEGRLDETKTLLATQVLAKHDENYQPPGVSVLPLSDDKSEVSLVPSLKRNSEVKP</sequence>
<evidence type="ECO:0000256" key="12">
    <source>
        <dbReference type="ARBA" id="ARBA00056663"/>
    </source>
</evidence>
<dbReference type="SUPFAM" id="SSF82093">
    <property type="entry name" value="Heme chaperone CcmE"/>
    <property type="match status" value="1"/>
</dbReference>
<feature type="topological domain" description="Extracellular" evidence="13">
    <location>
        <begin position="30"/>
        <end position="165"/>
    </location>
</feature>
<evidence type="ECO:0000256" key="7">
    <source>
        <dbReference type="ARBA" id="ARBA00022748"/>
    </source>
</evidence>
<feature type="binding site" description="covalent" evidence="13 14">
    <location>
        <position position="130"/>
    </location>
    <ligand>
        <name>heme</name>
        <dbReference type="ChEBI" id="CHEBI:30413"/>
    </ligand>
</feature>
<evidence type="ECO:0000313" key="15">
    <source>
        <dbReference type="EMBL" id="XDK25956.1"/>
    </source>
</evidence>
<organism evidence="15">
    <name type="scientific">Vibrio sp. HB236076</name>
    <dbReference type="NCBI Taxonomy" id="3232307"/>
    <lineage>
        <taxon>Bacteria</taxon>
        <taxon>Pseudomonadati</taxon>
        <taxon>Pseudomonadota</taxon>
        <taxon>Gammaproteobacteria</taxon>
        <taxon>Vibrionales</taxon>
        <taxon>Vibrionaceae</taxon>
        <taxon>Vibrio</taxon>
    </lineage>
</organism>
<gene>
    <name evidence="13 15" type="primary">ccmE</name>
    <name evidence="13" type="synonym">cycJ</name>
    <name evidence="15" type="ORF">AB0763_04765</name>
</gene>
<evidence type="ECO:0000256" key="11">
    <source>
        <dbReference type="ARBA" id="ARBA00023136"/>
    </source>
</evidence>
<dbReference type="InterPro" id="IPR012340">
    <property type="entry name" value="NA-bd_OB-fold"/>
</dbReference>
<evidence type="ECO:0000256" key="13">
    <source>
        <dbReference type="HAMAP-Rule" id="MF_01959"/>
    </source>
</evidence>
<accession>A0AB39HI39</accession>
<proteinExistence type="inferred from homology"/>
<evidence type="ECO:0000256" key="8">
    <source>
        <dbReference type="ARBA" id="ARBA00022968"/>
    </source>
</evidence>
<dbReference type="RefSeq" id="WP_306101384.1">
    <property type="nucleotide sequence ID" value="NZ_CP162601.1"/>
</dbReference>
<reference evidence="15" key="1">
    <citation type="submission" date="2024-07" db="EMBL/GenBank/DDBJ databases">
        <title>Genome Analysis of a Potential Novel Vibrio Species Secreting pH- and Thermo-stable Alginate Lyase and its Application in Producing Alginate Oligosaccharides.</title>
        <authorList>
            <person name="Huang H."/>
            <person name="Bao K."/>
        </authorList>
    </citation>
    <scope>NUCLEOTIDE SEQUENCE</scope>
    <source>
        <strain evidence="15">HB236076</strain>
    </source>
</reference>
<keyword evidence="5 13" id="KW-0812">Transmembrane</keyword>
<dbReference type="InterPro" id="IPR036127">
    <property type="entry name" value="CcmE-like_sf"/>
</dbReference>
<keyword evidence="2 13" id="KW-1003">Cell membrane</keyword>
<keyword evidence="11 13" id="KW-0472">Membrane</keyword>
<keyword evidence="7 13" id="KW-0201">Cytochrome c-type biogenesis</keyword>
<evidence type="ECO:0000256" key="9">
    <source>
        <dbReference type="ARBA" id="ARBA00022989"/>
    </source>
</evidence>
<evidence type="ECO:0000256" key="10">
    <source>
        <dbReference type="ARBA" id="ARBA00023004"/>
    </source>
</evidence>
<evidence type="ECO:0000256" key="1">
    <source>
        <dbReference type="ARBA" id="ARBA00004533"/>
    </source>
</evidence>
<dbReference type="FunFam" id="2.40.50.140:FF:000104">
    <property type="entry name" value="Cytochrome c-type biogenesis protein CcmE"/>
    <property type="match status" value="1"/>
</dbReference>
<dbReference type="KEGG" id="vih:AB0763_04765"/>
<evidence type="ECO:0000256" key="4">
    <source>
        <dbReference type="ARBA" id="ARBA00022617"/>
    </source>
</evidence>
<evidence type="ECO:0000256" key="2">
    <source>
        <dbReference type="ARBA" id="ARBA00022475"/>
    </source>
</evidence>
<name>A0AB39HI39_9VIBR</name>
<comment type="subcellular location">
    <subcellularLocation>
        <location evidence="1">Cell inner membrane</location>
    </subcellularLocation>
    <subcellularLocation>
        <location evidence="13">Cell membrane</location>
        <topology evidence="13">Single-pass type II membrane protein</topology>
    </subcellularLocation>
</comment>